<feature type="compositionally biased region" description="Low complexity" evidence="4">
    <location>
        <begin position="170"/>
        <end position="183"/>
    </location>
</feature>
<dbReference type="SMART" id="SM00248">
    <property type="entry name" value="ANK"/>
    <property type="match status" value="4"/>
</dbReference>
<dbReference type="PROSITE" id="PS50088">
    <property type="entry name" value="ANK_REPEAT"/>
    <property type="match status" value="1"/>
</dbReference>
<feature type="repeat" description="ANK" evidence="3">
    <location>
        <begin position="67"/>
        <end position="99"/>
    </location>
</feature>
<gene>
    <name evidence="5" type="ORF">BJ554DRAFT_7076</name>
</gene>
<feature type="non-terminal residue" evidence="5">
    <location>
        <position position="242"/>
    </location>
</feature>
<sequence>MESCARLSPPPQTPATLFDPSVLPFRNMGVTTQVKKNIWVAASDGDIERVRELIDRGGVDVNARDEFGYSALHAAVSYGHRDLAELLLRHGADVDIRDFDGDTPLFVCETRACAEILVAHGAVPGLENEEGRTAVDVAEEEGGTEVAEYLHELLARADANSHRTRASSEASLSAPRGSAASAARDFGSRDSEGETENADNMDHVVCGDEEDKESEEAEEEDGEDDEEEEGTVEDQDYEEPAD</sequence>
<reference evidence="5 6" key="1">
    <citation type="journal article" name="Sci. Rep.">
        <title>Genome-scale phylogenetic analyses confirm Olpidium as the closest living zoosporic fungus to the non-flagellated, terrestrial fungi.</title>
        <authorList>
            <person name="Chang Y."/>
            <person name="Rochon D."/>
            <person name="Sekimoto S."/>
            <person name="Wang Y."/>
            <person name="Chovatia M."/>
            <person name="Sandor L."/>
            <person name="Salamov A."/>
            <person name="Grigoriev I.V."/>
            <person name="Stajich J.E."/>
            <person name="Spatafora J.W."/>
        </authorList>
    </citation>
    <scope>NUCLEOTIDE SEQUENCE [LARGE SCALE GENOMIC DNA]</scope>
    <source>
        <strain evidence="5">S191</strain>
    </source>
</reference>
<dbReference type="InterPro" id="IPR002110">
    <property type="entry name" value="Ankyrin_rpt"/>
</dbReference>
<comment type="caution">
    <text evidence="5">The sequence shown here is derived from an EMBL/GenBank/DDBJ whole genome shotgun (WGS) entry which is preliminary data.</text>
</comment>
<dbReference type="PANTHER" id="PTHR24171">
    <property type="entry name" value="ANKYRIN REPEAT DOMAIN-CONTAINING PROTEIN 39-RELATED"/>
    <property type="match status" value="1"/>
</dbReference>
<dbReference type="PANTHER" id="PTHR24171:SF9">
    <property type="entry name" value="ANKYRIN REPEAT DOMAIN-CONTAINING PROTEIN 39"/>
    <property type="match status" value="1"/>
</dbReference>
<evidence type="ECO:0000256" key="3">
    <source>
        <dbReference type="PROSITE-ProRule" id="PRU00023"/>
    </source>
</evidence>
<evidence type="ECO:0000256" key="4">
    <source>
        <dbReference type="SAM" id="MobiDB-lite"/>
    </source>
</evidence>
<dbReference type="SUPFAM" id="SSF48403">
    <property type="entry name" value="Ankyrin repeat"/>
    <property type="match status" value="1"/>
</dbReference>
<protein>
    <submittedName>
        <fullName evidence="5">Ankyrin repeat-containing domain protein</fullName>
    </submittedName>
</protein>
<organism evidence="5 6">
    <name type="scientific">Olpidium bornovanus</name>
    <dbReference type="NCBI Taxonomy" id="278681"/>
    <lineage>
        <taxon>Eukaryota</taxon>
        <taxon>Fungi</taxon>
        <taxon>Fungi incertae sedis</taxon>
        <taxon>Olpidiomycota</taxon>
        <taxon>Olpidiomycotina</taxon>
        <taxon>Olpidiomycetes</taxon>
        <taxon>Olpidiales</taxon>
        <taxon>Olpidiaceae</taxon>
        <taxon>Olpidium</taxon>
    </lineage>
</organism>
<name>A0A8H7ZWN8_9FUNG</name>
<dbReference type="Gene3D" id="1.25.40.20">
    <property type="entry name" value="Ankyrin repeat-containing domain"/>
    <property type="match status" value="1"/>
</dbReference>
<evidence type="ECO:0000256" key="2">
    <source>
        <dbReference type="ARBA" id="ARBA00023043"/>
    </source>
</evidence>
<dbReference type="InterPro" id="IPR036770">
    <property type="entry name" value="Ankyrin_rpt-contain_sf"/>
</dbReference>
<evidence type="ECO:0000256" key="1">
    <source>
        <dbReference type="ARBA" id="ARBA00022737"/>
    </source>
</evidence>
<proteinExistence type="predicted"/>
<accession>A0A8H7ZWN8</accession>
<dbReference type="Pfam" id="PF12796">
    <property type="entry name" value="Ank_2"/>
    <property type="match status" value="1"/>
</dbReference>
<keyword evidence="6" id="KW-1185">Reference proteome</keyword>
<feature type="compositionally biased region" description="Acidic residues" evidence="4">
    <location>
        <begin position="207"/>
        <end position="242"/>
    </location>
</feature>
<keyword evidence="1" id="KW-0677">Repeat</keyword>
<dbReference type="EMBL" id="JAEFCI010004648">
    <property type="protein sequence ID" value="KAG5460829.1"/>
    <property type="molecule type" value="Genomic_DNA"/>
</dbReference>
<dbReference type="AlphaFoldDB" id="A0A8H7ZWN8"/>
<feature type="region of interest" description="Disordered" evidence="4">
    <location>
        <begin position="160"/>
        <end position="242"/>
    </location>
</feature>
<evidence type="ECO:0000313" key="6">
    <source>
        <dbReference type="Proteomes" id="UP000673691"/>
    </source>
</evidence>
<dbReference type="OrthoDB" id="19174at2759"/>
<evidence type="ECO:0000313" key="5">
    <source>
        <dbReference type="EMBL" id="KAG5460829.1"/>
    </source>
</evidence>
<keyword evidence="2 3" id="KW-0040">ANK repeat</keyword>
<dbReference type="Proteomes" id="UP000673691">
    <property type="component" value="Unassembled WGS sequence"/>
</dbReference>
<dbReference type="PROSITE" id="PS50297">
    <property type="entry name" value="ANK_REP_REGION"/>
    <property type="match status" value="1"/>
</dbReference>